<proteinExistence type="predicted"/>
<evidence type="ECO:0000256" key="1">
    <source>
        <dbReference type="SAM" id="Phobius"/>
    </source>
</evidence>
<dbReference type="EMBL" id="CP098248">
    <property type="protein sequence ID" value="WAV96906.1"/>
    <property type="molecule type" value="Genomic_DNA"/>
</dbReference>
<protein>
    <submittedName>
        <fullName evidence="2">Uncharacterized protein</fullName>
    </submittedName>
</protein>
<keyword evidence="1" id="KW-0812">Transmembrane</keyword>
<keyword evidence="1" id="KW-0472">Membrane</keyword>
<sequence>MYGGVLHDGMMASVLETHYVEAKKFLFYAGIVPWLLFAGIFTFLFGLTRNTSKTGPVGIVVLIILLLFPMLKVAVPSWLNLPIREAYEFRQYLVEIMGLKYRTYLVTKEPAMIAGYYAAQSKVDEALEKKRELPDEITRFPISEKSTAKNSCYIGRKR</sequence>
<gene>
    <name evidence="2" type="ORF">NB645_08905</name>
</gene>
<accession>A0ABY7JH16</accession>
<name>A0ABY7JH16_9BURK</name>
<evidence type="ECO:0000313" key="3">
    <source>
        <dbReference type="Proteomes" id="UP001164794"/>
    </source>
</evidence>
<feature type="transmembrane region" description="Helical" evidence="1">
    <location>
        <begin position="59"/>
        <end position="79"/>
    </location>
</feature>
<reference evidence="2" key="1">
    <citation type="journal article" date="2022" name="Front. Microbiol.">
        <title>New perspectives on an old grouping: The genomic and phenotypic variability of Oxalobacter formigenes and the implications for calcium oxalate stone prevention.</title>
        <authorList>
            <person name="Chmiel J.A."/>
            <person name="Carr C."/>
            <person name="Stuivenberg G.A."/>
            <person name="Venema R."/>
            <person name="Chanyi R.M."/>
            <person name="Al K.F."/>
            <person name="Giguere D."/>
            <person name="Say H."/>
            <person name="Akouris P.P."/>
            <person name="Dominguez Romero S.A."/>
            <person name="Kwong A."/>
            <person name="Tai V."/>
            <person name="Koval S.F."/>
            <person name="Razvi H."/>
            <person name="Bjazevic J."/>
            <person name="Burton J.P."/>
        </authorList>
    </citation>
    <scope>NUCLEOTIDE SEQUENCE</scope>
    <source>
        <strain evidence="2">HOxNP-1</strain>
    </source>
</reference>
<feature type="transmembrane region" description="Helical" evidence="1">
    <location>
        <begin position="25"/>
        <end position="47"/>
    </location>
</feature>
<dbReference type="Proteomes" id="UP001164794">
    <property type="component" value="Chromosome"/>
</dbReference>
<keyword evidence="1" id="KW-1133">Transmembrane helix</keyword>
<evidence type="ECO:0000313" key="2">
    <source>
        <dbReference type="EMBL" id="WAV96906.1"/>
    </source>
</evidence>
<keyword evidence="3" id="KW-1185">Reference proteome</keyword>
<dbReference type="RefSeq" id="WP_269264385.1">
    <property type="nucleotide sequence ID" value="NZ_CP098248.1"/>
</dbReference>
<organism evidence="2 3">
    <name type="scientific">Oxalobacter aliiformigenes</name>
    <dbReference type="NCBI Taxonomy" id="2946593"/>
    <lineage>
        <taxon>Bacteria</taxon>
        <taxon>Pseudomonadati</taxon>
        <taxon>Pseudomonadota</taxon>
        <taxon>Betaproteobacteria</taxon>
        <taxon>Burkholderiales</taxon>
        <taxon>Oxalobacteraceae</taxon>
        <taxon>Oxalobacter</taxon>
    </lineage>
</organism>